<accession>A0A9W8YBK9</accession>
<gene>
    <name evidence="2" type="primary">ABZ2</name>
    <name evidence="2" type="ORF">N0V83_003395</name>
</gene>
<evidence type="ECO:0000313" key="2">
    <source>
        <dbReference type="EMBL" id="KAJ4373104.1"/>
    </source>
</evidence>
<dbReference type="AlphaFoldDB" id="A0A9W8YBK9"/>
<evidence type="ECO:0000313" key="3">
    <source>
        <dbReference type="Proteomes" id="UP001140560"/>
    </source>
</evidence>
<organism evidence="2 3">
    <name type="scientific">Neocucurbitaria cava</name>
    <dbReference type="NCBI Taxonomy" id="798079"/>
    <lineage>
        <taxon>Eukaryota</taxon>
        <taxon>Fungi</taxon>
        <taxon>Dikarya</taxon>
        <taxon>Ascomycota</taxon>
        <taxon>Pezizomycotina</taxon>
        <taxon>Dothideomycetes</taxon>
        <taxon>Pleosporomycetidae</taxon>
        <taxon>Pleosporales</taxon>
        <taxon>Pleosporineae</taxon>
        <taxon>Cucurbitariaceae</taxon>
        <taxon>Neocucurbitaria</taxon>
    </lineage>
</organism>
<dbReference type="InterPro" id="IPR043132">
    <property type="entry name" value="BCAT-like_C"/>
</dbReference>
<dbReference type="InterPro" id="IPR001544">
    <property type="entry name" value="Aminotrans_IV"/>
</dbReference>
<name>A0A9W8YBK9_9PLEO</name>
<protein>
    <submittedName>
        <fullName evidence="2">Aminodeoxychorismate lyase</fullName>
        <ecNumber evidence="2">4.1.3.38</ecNumber>
    </submittedName>
</protein>
<dbReference type="Pfam" id="PF01063">
    <property type="entry name" value="Aminotran_4"/>
    <property type="match status" value="1"/>
</dbReference>
<keyword evidence="2" id="KW-0456">Lyase</keyword>
<sequence>MTAAPSPSDQPTLFPPQHQHHHHHPQWTLKLDTAPTPSSPFTVLKTTQRSMYDSSRSRALPENPAAPAYREVMLFNEVNELTEGTISSLYLYRGGRWVTPPVGVPSGEFTSRTLKEPGNGDEGELRKPFAGRWGIR</sequence>
<dbReference type="OrthoDB" id="5288718at2759"/>
<comment type="caution">
    <text evidence="2">The sequence shown here is derived from an EMBL/GenBank/DDBJ whole genome shotgun (WGS) entry which is preliminary data.</text>
</comment>
<dbReference type="EMBL" id="JAPEUY010000005">
    <property type="protein sequence ID" value="KAJ4373104.1"/>
    <property type="molecule type" value="Genomic_DNA"/>
</dbReference>
<dbReference type="Gene3D" id="3.20.10.10">
    <property type="entry name" value="D-amino Acid Aminotransferase, subunit A, domain 2"/>
    <property type="match status" value="1"/>
</dbReference>
<reference evidence="2" key="1">
    <citation type="submission" date="2022-10" db="EMBL/GenBank/DDBJ databases">
        <title>Tapping the CABI collections for fungal endophytes: first genome assemblies for Collariella, Neodidymelliopsis, Ascochyta clinopodiicola, Didymella pomorum, Didymosphaeria variabile, Neocosmospora piperis and Neocucurbitaria cava.</title>
        <authorList>
            <person name="Hill R."/>
        </authorList>
    </citation>
    <scope>NUCLEOTIDE SEQUENCE</scope>
    <source>
        <strain evidence="2">IMI 356814</strain>
    </source>
</reference>
<dbReference type="GO" id="GO:0008696">
    <property type="term" value="F:4-amino-4-deoxychorismate lyase activity"/>
    <property type="evidence" value="ECO:0007669"/>
    <property type="project" value="UniProtKB-EC"/>
</dbReference>
<evidence type="ECO:0000256" key="1">
    <source>
        <dbReference type="SAM" id="MobiDB-lite"/>
    </source>
</evidence>
<dbReference type="EC" id="4.1.3.38" evidence="2"/>
<dbReference type="Proteomes" id="UP001140560">
    <property type="component" value="Unassembled WGS sequence"/>
</dbReference>
<dbReference type="SUPFAM" id="SSF56752">
    <property type="entry name" value="D-aminoacid aminotransferase-like PLP-dependent enzymes"/>
    <property type="match status" value="1"/>
</dbReference>
<feature type="region of interest" description="Disordered" evidence="1">
    <location>
        <begin position="1"/>
        <end position="42"/>
    </location>
</feature>
<dbReference type="InterPro" id="IPR036038">
    <property type="entry name" value="Aminotransferase-like"/>
</dbReference>
<feature type="compositionally biased region" description="Polar residues" evidence="1">
    <location>
        <begin position="1"/>
        <end position="11"/>
    </location>
</feature>
<feature type="region of interest" description="Disordered" evidence="1">
    <location>
        <begin position="108"/>
        <end position="136"/>
    </location>
</feature>
<keyword evidence="3" id="KW-1185">Reference proteome</keyword>
<proteinExistence type="predicted"/>